<dbReference type="AlphaFoldDB" id="A0A317RDS3"/>
<organism evidence="2 3">
    <name type="scientific">Melaminivora alkalimesophila</name>
    <dbReference type="NCBI Taxonomy" id="1165852"/>
    <lineage>
        <taxon>Bacteria</taxon>
        <taxon>Pseudomonadati</taxon>
        <taxon>Pseudomonadota</taxon>
        <taxon>Betaproteobacteria</taxon>
        <taxon>Burkholderiales</taxon>
        <taxon>Comamonadaceae</taxon>
        <taxon>Melaminivora</taxon>
    </lineage>
</organism>
<evidence type="ECO:0000259" key="1">
    <source>
        <dbReference type="Pfam" id="PF01841"/>
    </source>
</evidence>
<reference evidence="2 3" key="1">
    <citation type="submission" date="2018-05" db="EMBL/GenBank/DDBJ databases">
        <title>Genomic Encyclopedia of Type Strains, Phase IV (KMG-IV): sequencing the most valuable type-strain genomes for metagenomic binning, comparative biology and taxonomic classification.</title>
        <authorList>
            <person name="Goeker M."/>
        </authorList>
    </citation>
    <scope>NUCLEOTIDE SEQUENCE [LARGE SCALE GENOMIC DNA]</scope>
    <source>
        <strain evidence="2 3">DSM 26006</strain>
    </source>
</reference>
<evidence type="ECO:0000313" key="2">
    <source>
        <dbReference type="EMBL" id="PWW47920.1"/>
    </source>
</evidence>
<dbReference type="InterPro" id="IPR002931">
    <property type="entry name" value="Transglutaminase-like"/>
</dbReference>
<evidence type="ECO:0000313" key="3">
    <source>
        <dbReference type="Proteomes" id="UP000246483"/>
    </source>
</evidence>
<proteinExistence type="predicted"/>
<dbReference type="InterPro" id="IPR038765">
    <property type="entry name" value="Papain-like_cys_pep_sf"/>
</dbReference>
<comment type="caution">
    <text evidence="2">The sequence shown here is derived from an EMBL/GenBank/DDBJ whole genome shotgun (WGS) entry which is preliminary data.</text>
</comment>
<dbReference type="SUPFAM" id="SSF54001">
    <property type="entry name" value="Cysteine proteinases"/>
    <property type="match status" value="1"/>
</dbReference>
<dbReference type="RefSeq" id="WP_110012080.1">
    <property type="nucleotide sequence ID" value="NZ_QGUB01000002.1"/>
</dbReference>
<name>A0A317RDS3_9BURK</name>
<sequence length="228" mass="25435">MNRPDAPTPADLAPTALIDSDHPAVMAFAREHAQAADERERAVALYLAVRDGFRYDPYRIDLAPAHMRASAVLDKGYGWCVPKAALLAAACRAVGIPSRVGYADVRNHLSTERMRQSLGTDLYVWHGYTDLWLEGAWRKATPAFNIGLCERFGLLPLDFDGRADSIYHPFDREGNRHMEYVHQRGSFSDMPLERIVADFVRVYPGLVGATAGLAEASFEQDVERETAR</sequence>
<dbReference type="Gene3D" id="3.10.620.30">
    <property type="match status" value="1"/>
</dbReference>
<gene>
    <name evidence="2" type="ORF">DFR36_102299</name>
</gene>
<dbReference type="PANTHER" id="PTHR33490">
    <property type="entry name" value="BLR5614 PROTEIN-RELATED"/>
    <property type="match status" value="1"/>
</dbReference>
<dbReference type="Proteomes" id="UP000246483">
    <property type="component" value="Unassembled WGS sequence"/>
</dbReference>
<protein>
    <submittedName>
        <fullName evidence="2">Transglutaminase superfamily protein</fullName>
    </submittedName>
</protein>
<dbReference type="PANTHER" id="PTHR33490:SF3">
    <property type="entry name" value="CONSERVED INTEGRAL MEMBRANE PROTEIN"/>
    <property type="match status" value="1"/>
</dbReference>
<dbReference type="Pfam" id="PF01841">
    <property type="entry name" value="Transglut_core"/>
    <property type="match status" value="1"/>
</dbReference>
<dbReference type="EMBL" id="QGUB01000002">
    <property type="protein sequence ID" value="PWW47920.1"/>
    <property type="molecule type" value="Genomic_DNA"/>
</dbReference>
<keyword evidence="3" id="KW-1185">Reference proteome</keyword>
<feature type="domain" description="Transglutaminase-like" evidence="1">
    <location>
        <begin position="28"/>
        <end position="140"/>
    </location>
</feature>
<accession>A0A317RDS3</accession>
<dbReference type="OrthoDB" id="4697328at2"/>